<evidence type="ECO:0000256" key="5">
    <source>
        <dbReference type="ARBA" id="ARBA00023163"/>
    </source>
</evidence>
<keyword evidence="11" id="KW-1185">Reference proteome</keyword>
<dbReference type="AlphaFoldDB" id="A0A0E9NG37"/>
<dbReference type="OrthoDB" id="330772at2759"/>
<dbReference type="EMBL" id="BACD03000017">
    <property type="protein sequence ID" value="GAO48778.1"/>
    <property type="molecule type" value="Genomic_DNA"/>
</dbReference>
<keyword evidence="4" id="KW-0805">Transcription regulation</keyword>
<evidence type="ECO:0000256" key="8">
    <source>
        <dbReference type="SAM" id="MobiDB-lite"/>
    </source>
</evidence>
<keyword evidence="7" id="KW-0539">Nucleus</keyword>
<protein>
    <recommendedName>
        <fullName evidence="9">Pinin/SDK/MemA protein domain-containing protein</fullName>
    </recommendedName>
</protein>
<comment type="subcellular location">
    <subcellularLocation>
        <location evidence="1">Nucleus</location>
    </subcellularLocation>
</comment>
<feature type="compositionally biased region" description="Polar residues" evidence="8">
    <location>
        <begin position="36"/>
        <end position="46"/>
    </location>
</feature>
<comment type="caution">
    <text evidence="10">The sequence shown here is derived from an EMBL/GenBank/DDBJ whole genome shotgun (WGS) entry which is preliminary data.</text>
</comment>
<evidence type="ECO:0000259" key="9">
    <source>
        <dbReference type="Pfam" id="PF04696"/>
    </source>
</evidence>
<keyword evidence="6" id="KW-0508">mRNA splicing</keyword>
<reference evidence="10 11" key="3">
    <citation type="journal article" date="2015" name="Genome Announc.">
        <title>Draft Genome Sequence of the Archiascomycetous Yeast Saitoella complicata.</title>
        <authorList>
            <person name="Yamauchi K."/>
            <person name="Kondo S."/>
            <person name="Hamamoto M."/>
            <person name="Takahashi Y."/>
            <person name="Ogura Y."/>
            <person name="Hayashi T."/>
            <person name="Nishida H."/>
        </authorList>
    </citation>
    <scope>NUCLEOTIDE SEQUENCE [LARGE SCALE GENOMIC DNA]</scope>
    <source>
        <strain evidence="10 11">NRRL Y-17804</strain>
    </source>
</reference>
<dbReference type="OMA" id="IYYLPYR"/>
<keyword evidence="3" id="KW-0507">mRNA processing</keyword>
<feature type="compositionally biased region" description="Basic and acidic residues" evidence="8">
    <location>
        <begin position="270"/>
        <end position="279"/>
    </location>
</feature>
<evidence type="ECO:0000256" key="7">
    <source>
        <dbReference type="ARBA" id="ARBA00023242"/>
    </source>
</evidence>
<dbReference type="Pfam" id="PF04696">
    <property type="entry name" value="Pinin_SDK_memA"/>
    <property type="match status" value="1"/>
</dbReference>
<dbReference type="RefSeq" id="XP_019024712.1">
    <property type="nucleotide sequence ID" value="XM_019165986.1"/>
</dbReference>
<feature type="compositionally biased region" description="Basic and acidic residues" evidence="8">
    <location>
        <begin position="200"/>
        <end position="234"/>
    </location>
</feature>
<evidence type="ECO:0000256" key="3">
    <source>
        <dbReference type="ARBA" id="ARBA00022664"/>
    </source>
</evidence>
<reference evidence="10 11" key="1">
    <citation type="journal article" date="2011" name="J. Gen. Appl. Microbiol.">
        <title>Draft genome sequencing of the enigmatic yeast Saitoella complicata.</title>
        <authorList>
            <person name="Nishida H."/>
            <person name="Hamamoto M."/>
            <person name="Sugiyama J."/>
        </authorList>
    </citation>
    <scope>NUCLEOTIDE SEQUENCE [LARGE SCALE GENOMIC DNA]</scope>
    <source>
        <strain evidence="10 11">NRRL Y-17804</strain>
    </source>
</reference>
<evidence type="ECO:0000256" key="1">
    <source>
        <dbReference type="ARBA" id="ARBA00004123"/>
    </source>
</evidence>
<feature type="compositionally biased region" description="Basic and acidic residues" evidence="8">
    <location>
        <begin position="336"/>
        <end position="348"/>
    </location>
</feature>
<dbReference type="STRING" id="698492.A0A0E9NG37"/>
<name>A0A0E9NG37_SAICN</name>
<keyword evidence="5" id="KW-0804">Transcription</keyword>
<accession>A0A0E9NG37</accession>
<feature type="compositionally biased region" description="Polar residues" evidence="8">
    <location>
        <begin position="8"/>
        <end position="20"/>
    </location>
</feature>
<dbReference type="PANTHER" id="PTHR12707">
    <property type="entry name" value="PINN"/>
    <property type="match status" value="1"/>
</dbReference>
<dbReference type="GO" id="GO:0071013">
    <property type="term" value="C:catalytic step 2 spliceosome"/>
    <property type="evidence" value="ECO:0007669"/>
    <property type="project" value="TreeGrafter"/>
</dbReference>
<evidence type="ECO:0000256" key="4">
    <source>
        <dbReference type="ARBA" id="ARBA00023015"/>
    </source>
</evidence>
<evidence type="ECO:0000313" key="11">
    <source>
        <dbReference type="Proteomes" id="UP000033140"/>
    </source>
</evidence>
<evidence type="ECO:0000313" key="10">
    <source>
        <dbReference type="EMBL" id="GAO48778.1"/>
    </source>
</evidence>
<organism evidence="10 11">
    <name type="scientific">Saitoella complicata (strain BCRC 22490 / CBS 7301 / JCM 7358 / NBRC 10748 / NRRL Y-17804)</name>
    <dbReference type="NCBI Taxonomy" id="698492"/>
    <lineage>
        <taxon>Eukaryota</taxon>
        <taxon>Fungi</taxon>
        <taxon>Dikarya</taxon>
        <taxon>Ascomycota</taxon>
        <taxon>Taphrinomycotina</taxon>
        <taxon>Taphrinomycotina incertae sedis</taxon>
        <taxon>Saitoella</taxon>
    </lineage>
</organism>
<proteinExistence type="inferred from homology"/>
<dbReference type="GO" id="GO:0006397">
    <property type="term" value="P:mRNA processing"/>
    <property type="evidence" value="ECO:0007669"/>
    <property type="project" value="UniProtKB-KW"/>
</dbReference>
<feature type="region of interest" description="Disordered" evidence="8">
    <location>
        <begin position="1"/>
        <end position="84"/>
    </location>
</feature>
<dbReference type="GO" id="GO:0008380">
    <property type="term" value="P:RNA splicing"/>
    <property type="evidence" value="ECO:0007669"/>
    <property type="project" value="UniProtKB-KW"/>
</dbReference>
<feature type="compositionally biased region" description="Basic and acidic residues" evidence="8">
    <location>
        <begin position="244"/>
        <end position="254"/>
    </location>
</feature>
<dbReference type="InterPro" id="IPR039853">
    <property type="entry name" value="Pinin"/>
</dbReference>
<feature type="region of interest" description="Disordered" evidence="8">
    <location>
        <begin position="200"/>
        <end position="354"/>
    </location>
</feature>
<evidence type="ECO:0000256" key="6">
    <source>
        <dbReference type="ARBA" id="ARBA00023187"/>
    </source>
</evidence>
<reference evidence="10 11" key="2">
    <citation type="journal article" date="2014" name="J. Gen. Appl. Microbiol.">
        <title>The early diverging ascomycetous budding yeast Saitoella complicata has three histone deacetylases belonging to the Clr6, Hos2, and Rpd3 lineages.</title>
        <authorList>
            <person name="Nishida H."/>
            <person name="Matsumoto T."/>
            <person name="Kondo S."/>
            <person name="Hamamoto M."/>
            <person name="Yoshikawa H."/>
        </authorList>
    </citation>
    <scope>NUCLEOTIDE SEQUENCE [LARGE SCALE GENOMIC DNA]</scope>
    <source>
        <strain evidence="10 11">NRRL Y-17804</strain>
    </source>
</reference>
<dbReference type="InterPro" id="IPR006786">
    <property type="entry name" value="Pinin_SDK_MemA"/>
</dbReference>
<gene>
    <name evidence="10" type="ORF">G7K_2947-t1</name>
</gene>
<sequence>MSDDRQESATPVEQSNNPEVGSTPVVPASKRRLSNDTDMQDAQSTEALKRQRTAPEESTSAQRGPPTRRRTAGADETQRGKRMFGALLGQLGRAKKEVATEAAKATTSRRSEIEAKLHEKLKKEKVEFTRRESERNAVRDARRAEQAERFADEVLERRHENMLAMARSLRTKTEPVIYYKPWQLTEDDEERIEAQIREAEEIVARERDERRAEKERRQQGDEERKGSEEKAKEEMEVDEADPADGGRDTKKTEGSDEEKDDSGSIAPAVPEHEKSDTSKPEAGMSMDVMAAENKETPKPQQAEQQDPVDANGKTAEKSGAAFESAEQADQSMEMDADSKVPSGDRNDMEDVVEY</sequence>
<comment type="similarity">
    <text evidence="2">Belongs to the pinin family.</text>
</comment>
<dbReference type="PANTHER" id="PTHR12707:SF0">
    <property type="entry name" value="PININ"/>
    <property type="match status" value="1"/>
</dbReference>
<dbReference type="Proteomes" id="UP000033140">
    <property type="component" value="Unassembled WGS sequence"/>
</dbReference>
<evidence type="ECO:0000256" key="2">
    <source>
        <dbReference type="ARBA" id="ARBA00010386"/>
    </source>
</evidence>
<feature type="domain" description="Pinin/SDK/MemA protein" evidence="9">
    <location>
        <begin position="75"/>
        <end position="196"/>
    </location>
</feature>